<reference evidence="1" key="1">
    <citation type="journal article" date="2020" name="Nature">
        <title>Giant virus diversity and host interactions through global metagenomics.</title>
        <authorList>
            <person name="Schulz F."/>
            <person name="Roux S."/>
            <person name="Paez-Espino D."/>
            <person name="Jungbluth S."/>
            <person name="Walsh D.A."/>
            <person name="Denef V.J."/>
            <person name="McMahon K.D."/>
            <person name="Konstantinidis K.T."/>
            <person name="Eloe-Fadrosh E.A."/>
            <person name="Kyrpides N.C."/>
            <person name="Woyke T."/>
        </authorList>
    </citation>
    <scope>NUCLEOTIDE SEQUENCE</scope>
    <source>
        <strain evidence="1">GVMAG-M-3300023184-13</strain>
    </source>
</reference>
<dbReference type="AlphaFoldDB" id="A0A6C0HL30"/>
<proteinExistence type="predicted"/>
<sequence>MAQYTQLTFIDYDELIDYIDDENVDEVREMFVQFGLTIDTLLFDSPLYNSSGDELFTYLDYIIANSLIKLINYCIDETFIVLDDKFFHRCVQIGALDVYEHVREVYPTFYPAEQTFCEAIKQCNSSIAAELLAISPQLIHYIDDSVIEYLFSFDIDEETLETVRVLFNYNVNPVLFNRYLSYLHHPEGNYFKIDEDDKDLVIELIDILETNCVVASQL</sequence>
<dbReference type="EMBL" id="MN739981">
    <property type="protein sequence ID" value="QHT81332.1"/>
    <property type="molecule type" value="Genomic_DNA"/>
</dbReference>
<organism evidence="1">
    <name type="scientific">viral metagenome</name>
    <dbReference type="NCBI Taxonomy" id="1070528"/>
    <lineage>
        <taxon>unclassified sequences</taxon>
        <taxon>metagenomes</taxon>
        <taxon>organismal metagenomes</taxon>
    </lineage>
</organism>
<evidence type="ECO:0000313" key="1">
    <source>
        <dbReference type="EMBL" id="QHT81332.1"/>
    </source>
</evidence>
<name>A0A6C0HL30_9ZZZZ</name>
<accession>A0A6C0HL30</accession>
<protein>
    <submittedName>
        <fullName evidence="1">Uncharacterized protein</fullName>
    </submittedName>
</protein>